<dbReference type="Gene3D" id="3.40.190.10">
    <property type="entry name" value="Periplasmic binding protein-like II"/>
    <property type="match status" value="2"/>
</dbReference>
<sequence length="263" mass="30010">MQREGEKRRDQLNVKLKFSWKLNFIACLLALGLIFFGCSRERKELFVGRDVTWFPKQFGIYTSNINAFLNDLISDINHRENLNITIVNQDWIHLFENLDEHKTRGALTSILPTVEMLDHYQFSEPILLTGPVLIVAENSPYHSIQDLKGRLVGVYKFDSSVLVAQDIPEAIITPYPHVPIALEALMSNCYDALLAPVIEVTSLIETTYKGRLKIISRPLNQDGLRLVVLKGINNELLEGFNAGLLKAQRSGKYQTIKQQYRLP</sequence>
<dbReference type="Proteomes" id="UP000078162">
    <property type="component" value="Chromosome"/>
</dbReference>
<organism evidence="4 5">
    <name type="scientific">Candidatus Chlamydia sanziniae</name>
    <dbReference type="NCBI Taxonomy" id="1806891"/>
    <lineage>
        <taxon>Bacteria</taxon>
        <taxon>Pseudomonadati</taxon>
        <taxon>Chlamydiota</taxon>
        <taxon>Chlamydiia</taxon>
        <taxon>Chlamydiales</taxon>
        <taxon>Chlamydiaceae</taxon>
        <taxon>Chlamydia/Chlamydophila group</taxon>
        <taxon>Chlamydia</taxon>
    </lineage>
</organism>
<keyword evidence="2" id="KW-0812">Transmembrane</keyword>
<proteinExistence type="predicted"/>
<name>A0A1A9HWC3_9CHLA</name>
<dbReference type="PANTHER" id="PTHR35936">
    <property type="entry name" value="MEMBRANE-BOUND LYTIC MUREIN TRANSGLYCOSYLASE F"/>
    <property type="match status" value="1"/>
</dbReference>
<dbReference type="PANTHER" id="PTHR35936:SF17">
    <property type="entry name" value="ARGININE-BINDING EXTRACELLULAR PROTEIN ARTP"/>
    <property type="match status" value="1"/>
</dbReference>
<evidence type="ECO:0000256" key="2">
    <source>
        <dbReference type="SAM" id="Phobius"/>
    </source>
</evidence>
<dbReference type="InterPro" id="IPR001638">
    <property type="entry name" value="Solute-binding_3/MltF_N"/>
</dbReference>
<dbReference type="KEGG" id="csaz:Cs308_0232"/>
<dbReference type="SMART" id="SM00062">
    <property type="entry name" value="PBPb"/>
    <property type="match status" value="1"/>
</dbReference>
<gene>
    <name evidence="4" type="ORF">Cs308_0232</name>
</gene>
<dbReference type="SUPFAM" id="SSF53850">
    <property type="entry name" value="Periplasmic binding protein-like II"/>
    <property type="match status" value="1"/>
</dbReference>
<evidence type="ECO:0000313" key="4">
    <source>
        <dbReference type="EMBL" id="ANH78403.1"/>
    </source>
</evidence>
<dbReference type="EMBL" id="CP014639">
    <property type="protein sequence ID" value="ANH78403.1"/>
    <property type="molecule type" value="Genomic_DNA"/>
</dbReference>
<dbReference type="AlphaFoldDB" id="A0A1A9HWC3"/>
<evidence type="ECO:0000259" key="3">
    <source>
        <dbReference type="SMART" id="SM00062"/>
    </source>
</evidence>
<keyword evidence="5" id="KW-1185">Reference proteome</keyword>
<keyword evidence="1" id="KW-0732">Signal</keyword>
<feature type="transmembrane region" description="Helical" evidence="2">
    <location>
        <begin position="20"/>
        <end position="37"/>
    </location>
</feature>
<dbReference type="STRING" id="1806891.Cs308_0232"/>
<accession>A0A1A9HWC3</accession>
<evidence type="ECO:0000256" key="1">
    <source>
        <dbReference type="ARBA" id="ARBA00022729"/>
    </source>
</evidence>
<evidence type="ECO:0000313" key="5">
    <source>
        <dbReference type="Proteomes" id="UP000078162"/>
    </source>
</evidence>
<keyword evidence="2" id="KW-1133">Transmembrane helix</keyword>
<feature type="domain" description="Solute-binding protein family 3/N-terminal" evidence="3">
    <location>
        <begin position="57"/>
        <end position="263"/>
    </location>
</feature>
<reference evidence="5" key="1">
    <citation type="submission" date="2016-03" db="EMBL/GenBank/DDBJ databases">
        <title>Culture-independent genomics supports pathogen discovery for uncultivable bacteria within the genus Chlamydia.</title>
        <authorList>
            <person name="Taylor-Brown A."/>
            <person name="Bachmann N.L."/>
            <person name="Borel N."/>
            <person name="Polkinghorne A."/>
        </authorList>
    </citation>
    <scope>NUCLEOTIDE SEQUENCE [LARGE SCALE GENOMIC DNA]</scope>
    <source>
        <strain evidence="5">2742-308</strain>
    </source>
</reference>
<dbReference type="PATRIC" id="fig|1806891.3.peg.224"/>
<keyword evidence="2" id="KW-0472">Membrane</keyword>
<dbReference type="Pfam" id="PF00497">
    <property type="entry name" value="SBP_bac_3"/>
    <property type="match status" value="1"/>
</dbReference>
<protein>
    <submittedName>
        <fullName evidence="4">Glutamine Binding Protein</fullName>
    </submittedName>
</protein>